<evidence type="ECO:0000256" key="1">
    <source>
        <dbReference type="SAM" id="Phobius"/>
    </source>
</evidence>
<organism evidence="2 3">
    <name type="scientific">Candida orthopsilosis (strain 90-125)</name>
    <name type="common">Yeast</name>
    <dbReference type="NCBI Taxonomy" id="1136231"/>
    <lineage>
        <taxon>Eukaryota</taxon>
        <taxon>Fungi</taxon>
        <taxon>Dikarya</taxon>
        <taxon>Ascomycota</taxon>
        <taxon>Saccharomycotina</taxon>
        <taxon>Pichiomycetes</taxon>
        <taxon>Debaryomycetaceae</taxon>
        <taxon>Candida/Lodderomyces clade</taxon>
        <taxon>Candida</taxon>
    </lineage>
</organism>
<dbReference type="OrthoDB" id="10509777at2759"/>
<name>H8WYU9_CANO9</name>
<keyword evidence="1" id="KW-1133">Transmembrane helix</keyword>
<dbReference type="Proteomes" id="UP000005018">
    <property type="component" value="Chromosome 1"/>
</dbReference>
<keyword evidence="1" id="KW-0472">Membrane</keyword>
<feature type="transmembrane region" description="Helical" evidence="1">
    <location>
        <begin position="120"/>
        <end position="139"/>
    </location>
</feature>
<keyword evidence="1" id="KW-0812">Transmembrane</keyword>
<dbReference type="HOGENOM" id="CLU_1085851_0_0_1"/>
<dbReference type="KEGG" id="cot:CORT_0A11960"/>
<feature type="transmembrane region" description="Helical" evidence="1">
    <location>
        <begin position="91"/>
        <end position="108"/>
    </location>
</feature>
<feature type="transmembrane region" description="Helical" evidence="1">
    <location>
        <begin position="204"/>
        <end position="222"/>
    </location>
</feature>
<sequence length="256" mass="29192">MCYTSFPRVSQMRNLDNKTADLEQSINTCKNFNEKNTPCLAQAKITDVTSKIGSDVDLEAQKDRQLKDPLLEVAELIVASKLKKLKYFERLFALFVIALWFARPLWLSQLDFKYEILDEYLSRSTGVIPSLILFLSPLLKLQHCMNTTTLKNLRNGVNLNKHDICNIGNGTKCLFGTWWFLSMCWSLWVTLFCPTALLNDRNGPIAPAIAVTSVFSICLMCHETFMSPKVNLKVYENADVEKLLQGVVQGKSKFRH</sequence>
<dbReference type="GeneID" id="14537211"/>
<dbReference type="EMBL" id="HE681719">
    <property type="protein sequence ID" value="CCG21581.1"/>
    <property type="molecule type" value="Genomic_DNA"/>
</dbReference>
<accession>H8WYU9</accession>
<keyword evidence="3" id="KW-1185">Reference proteome</keyword>
<proteinExistence type="predicted"/>
<evidence type="ECO:0000313" key="2">
    <source>
        <dbReference type="EMBL" id="CCG21581.1"/>
    </source>
</evidence>
<protein>
    <submittedName>
        <fullName evidence="2">Uncharacterized protein</fullName>
    </submittedName>
</protein>
<feature type="transmembrane region" description="Helical" evidence="1">
    <location>
        <begin position="178"/>
        <end position="198"/>
    </location>
</feature>
<dbReference type="AlphaFoldDB" id="H8WYU9"/>
<gene>
    <name evidence="2" type="ORF">CORT_0A11960</name>
</gene>
<dbReference type="RefSeq" id="XP_003867019.1">
    <property type="nucleotide sequence ID" value="XM_003866971.1"/>
</dbReference>
<evidence type="ECO:0000313" key="3">
    <source>
        <dbReference type="Proteomes" id="UP000005018"/>
    </source>
</evidence>
<reference evidence="2 3" key="1">
    <citation type="journal article" date="2012" name="PLoS ONE">
        <title>Sequence and analysis of the genome of the pathogenic yeast Candida orthopsilosis.</title>
        <authorList>
            <person name="Riccombeni A."/>
            <person name="Vidanes G."/>
            <person name="Proux-Wera E."/>
            <person name="Wolfe K.H."/>
            <person name="Butler G."/>
        </authorList>
    </citation>
    <scope>NUCLEOTIDE SEQUENCE [LARGE SCALE GENOMIC DNA]</scope>
    <source>
        <strain evidence="2 3">Co 90-125</strain>
    </source>
</reference>